<sequence length="352" mass="39552">MTPTPPALPEGYADWLKQLKSDIARAQQRAALAVNGELVQLYGRIGRDILLRQEAQGWGAKVIDRLANDLKDAFPDMRGWSSSNLKYMRFFAQHCPEGRFGQQPADQLPWFHIVTLLTKLETAADREWYAGQAVQQGWSRTTLELSIRNRLRQRQGAAVSNFIARLPSPDSALAHDTLKDPYLFDFLGLGDDAQEREIESGLIRHITRFLLELGAGFAFVGRQFRLEVAGDEFFIDLLFYHTRLKRYVVVELKATAFKPEHAGQLNFYLSAVDAQIKAEDDKPTIGLLLCKQQNRLVAEYALSGIEKPIGVAEYQLLRDLPETLGRNLPSIAEIEAELAGELGESGEVNEPT</sequence>
<dbReference type="Gene3D" id="3.40.1350.10">
    <property type="match status" value="1"/>
</dbReference>
<keyword evidence="4" id="KW-1185">Reference proteome</keyword>
<dbReference type="STRING" id="1860102.ACCAA_660051"/>
<reference evidence="3 4" key="1">
    <citation type="submission" date="2016-06" db="EMBL/GenBank/DDBJ databases">
        <authorList>
            <person name="Kjaerup R.B."/>
            <person name="Dalgaard T.S."/>
            <person name="Juul-Madsen H.R."/>
        </authorList>
    </citation>
    <scope>NUCLEOTIDE SEQUENCE [LARGE SCALE GENOMIC DNA]</scope>
    <source>
        <strain evidence="3">3</strain>
    </source>
</reference>
<organism evidence="3 4">
    <name type="scientific">Candidatus Accumulibacter aalborgensis</name>
    <dbReference type="NCBI Taxonomy" id="1860102"/>
    <lineage>
        <taxon>Bacteria</taxon>
        <taxon>Pseudomonadati</taxon>
        <taxon>Pseudomonadota</taxon>
        <taxon>Betaproteobacteria</taxon>
        <taxon>Candidatus Accumulibacter</taxon>
    </lineage>
</organism>
<dbReference type="Pfam" id="PF17761">
    <property type="entry name" value="DUF1016_N"/>
    <property type="match status" value="1"/>
</dbReference>
<dbReference type="Pfam" id="PF06250">
    <property type="entry name" value="YhcG_C"/>
    <property type="match status" value="1"/>
</dbReference>
<accession>A0A1A8XWI9</accession>
<evidence type="ECO:0000259" key="1">
    <source>
        <dbReference type="Pfam" id="PF06250"/>
    </source>
</evidence>
<name>A0A1A8XWI9_9PROT</name>
<dbReference type="PANTHER" id="PTHR30547">
    <property type="entry name" value="UNCHARACTERIZED PROTEIN YHCG-RELATED"/>
    <property type="match status" value="1"/>
</dbReference>
<dbReference type="InterPro" id="IPR041527">
    <property type="entry name" value="YhcG_N"/>
</dbReference>
<dbReference type="EMBL" id="FLQX01000145">
    <property type="protein sequence ID" value="SBT08997.1"/>
    <property type="molecule type" value="Genomic_DNA"/>
</dbReference>
<gene>
    <name evidence="3" type="ORF">ACCAA_660051</name>
</gene>
<protein>
    <recommendedName>
        <fullName evidence="5">DUF1016 domain-containing protein</fullName>
    </recommendedName>
</protein>
<dbReference type="GO" id="GO:0003676">
    <property type="term" value="F:nucleic acid binding"/>
    <property type="evidence" value="ECO:0007669"/>
    <property type="project" value="InterPro"/>
</dbReference>
<dbReference type="AlphaFoldDB" id="A0A1A8XWI9"/>
<evidence type="ECO:0008006" key="5">
    <source>
        <dbReference type="Google" id="ProtNLM"/>
    </source>
</evidence>
<proteinExistence type="predicted"/>
<dbReference type="PANTHER" id="PTHR30547:SF0">
    <property type="entry name" value="BLR8175 PROTEIN"/>
    <property type="match status" value="1"/>
</dbReference>
<evidence type="ECO:0000259" key="2">
    <source>
        <dbReference type="Pfam" id="PF17761"/>
    </source>
</evidence>
<dbReference type="InterPro" id="IPR009362">
    <property type="entry name" value="YhcG_C"/>
</dbReference>
<feature type="domain" description="YhcG PDDEXK nuclease" evidence="1">
    <location>
        <begin position="176"/>
        <end position="329"/>
    </location>
</feature>
<evidence type="ECO:0000313" key="3">
    <source>
        <dbReference type="EMBL" id="SBT08997.1"/>
    </source>
</evidence>
<dbReference type="Proteomes" id="UP000199169">
    <property type="component" value="Unassembled WGS sequence"/>
</dbReference>
<dbReference type="RefSeq" id="WP_186408571.1">
    <property type="nucleotide sequence ID" value="NZ_FLQX01000145.1"/>
</dbReference>
<evidence type="ECO:0000313" key="4">
    <source>
        <dbReference type="Proteomes" id="UP000199169"/>
    </source>
</evidence>
<dbReference type="InterPro" id="IPR053148">
    <property type="entry name" value="PD-DEXK-like_domain"/>
</dbReference>
<feature type="domain" description="YhcG N-terminal" evidence="2">
    <location>
        <begin position="19"/>
        <end position="154"/>
    </location>
</feature>
<dbReference type="InterPro" id="IPR011856">
    <property type="entry name" value="tRNA_endonuc-like_dom_sf"/>
</dbReference>